<comment type="caution">
    <text evidence="5">The sequence shown here is derived from an EMBL/GenBank/DDBJ whole genome shotgun (WGS) entry which is preliminary data.</text>
</comment>
<dbReference type="GO" id="GO:0005524">
    <property type="term" value="F:ATP binding"/>
    <property type="evidence" value="ECO:0007669"/>
    <property type="project" value="UniProtKB-UniRule"/>
</dbReference>
<dbReference type="Pfam" id="PF03477">
    <property type="entry name" value="ATP-cone"/>
    <property type="match status" value="1"/>
</dbReference>
<evidence type="ECO:0000313" key="5">
    <source>
        <dbReference type="EMBL" id="OGM15353.1"/>
    </source>
</evidence>
<evidence type="ECO:0000256" key="2">
    <source>
        <dbReference type="ARBA" id="ARBA00022840"/>
    </source>
</evidence>
<evidence type="ECO:0000313" key="6">
    <source>
        <dbReference type="Proteomes" id="UP000177382"/>
    </source>
</evidence>
<gene>
    <name evidence="5" type="ORF">A2V97_01855</name>
</gene>
<evidence type="ECO:0000256" key="1">
    <source>
        <dbReference type="ARBA" id="ARBA00022741"/>
    </source>
</evidence>
<accession>A0A1F7XK29</accession>
<dbReference type="InterPro" id="IPR005144">
    <property type="entry name" value="ATP-cone_dom"/>
</dbReference>
<keyword evidence="1 3" id="KW-0547">Nucleotide-binding</keyword>
<proteinExistence type="predicted"/>
<name>A0A1F7XK29_9BACT</name>
<sequence>MTLAVLKRDGTTEDWDSEKVRRSIVSSGGTTEEGESITKLIEVWAHRFAENDVVKSVDVKAKVIELMKAVNSAFTTAYEEYQKVR</sequence>
<feature type="domain" description="ATP-cone" evidence="4">
    <location>
        <begin position="3"/>
        <end position="85"/>
    </location>
</feature>
<reference evidence="5 6" key="1">
    <citation type="journal article" date="2016" name="Nat. Commun.">
        <title>Thousands of microbial genomes shed light on interconnected biogeochemical processes in an aquifer system.</title>
        <authorList>
            <person name="Anantharaman K."/>
            <person name="Brown C.T."/>
            <person name="Hug L.A."/>
            <person name="Sharon I."/>
            <person name="Castelle C.J."/>
            <person name="Probst A.J."/>
            <person name="Thomas B.C."/>
            <person name="Singh A."/>
            <person name="Wilkins M.J."/>
            <person name="Karaoz U."/>
            <person name="Brodie E.L."/>
            <person name="Williams K.H."/>
            <person name="Hubbard S.S."/>
            <person name="Banfield J.F."/>
        </authorList>
    </citation>
    <scope>NUCLEOTIDE SEQUENCE [LARGE SCALE GENOMIC DNA]</scope>
</reference>
<protein>
    <recommendedName>
        <fullName evidence="4">ATP-cone domain-containing protein</fullName>
    </recommendedName>
</protein>
<dbReference type="Proteomes" id="UP000177382">
    <property type="component" value="Unassembled WGS sequence"/>
</dbReference>
<evidence type="ECO:0000259" key="4">
    <source>
        <dbReference type="PROSITE" id="PS51161"/>
    </source>
</evidence>
<dbReference type="AlphaFoldDB" id="A0A1F7XK29"/>
<evidence type="ECO:0000256" key="3">
    <source>
        <dbReference type="PROSITE-ProRule" id="PRU00492"/>
    </source>
</evidence>
<keyword evidence="2 3" id="KW-0067">ATP-binding</keyword>
<dbReference type="PROSITE" id="PS51161">
    <property type="entry name" value="ATP_CONE"/>
    <property type="match status" value="1"/>
</dbReference>
<dbReference type="EMBL" id="MGFX01000006">
    <property type="protein sequence ID" value="OGM15353.1"/>
    <property type="molecule type" value="Genomic_DNA"/>
</dbReference>
<organism evidence="5 6">
    <name type="scientific">Candidatus Woesebacteria bacterium RBG_16_42_24</name>
    <dbReference type="NCBI Taxonomy" id="1802485"/>
    <lineage>
        <taxon>Bacteria</taxon>
        <taxon>Candidatus Woeseibacteriota</taxon>
    </lineage>
</organism>